<organism evidence="2 3">
    <name type="scientific">Shewanella amazonensis (strain ATCC BAA-1098 / SB2B)</name>
    <dbReference type="NCBI Taxonomy" id="326297"/>
    <lineage>
        <taxon>Bacteria</taxon>
        <taxon>Pseudomonadati</taxon>
        <taxon>Pseudomonadota</taxon>
        <taxon>Gammaproteobacteria</taxon>
        <taxon>Alteromonadales</taxon>
        <taxon>Shewanellaceae</taxon>
        <taxon>Shewanella</taxon>
    </lineage>
</organism>
<gene>
    <name evidence="2" type="ordered locus">Sama_0342</name>
</gene>
<dbReference type="AlphaFoldDB" id="A1S2E7"/>
<accession>A1S2E7</accession>
<feature type="compositionally biased region" description="Basic and acidic residues" evidence="1">
    <location>
        <begin position="58"/>
        <end position="85"/>
    </location>
</feature>
<dbReference type="HOGENOM" id="CLU_143533_0_0_6"/>
<dbReference type="eggNOG" id="ENOG5031H49">
    <property type="taxonomic scope" value="Bacteria"/>
</dbReference>
<evidence type="ECO:0000313" key="3">
    <source>
        <dbReference type="Proteomes" id="UP000009175"/>
    </source>
</evidence>
<name>A1S2E7_SHEAM</name>
<dbReference type="EMBL" id="CP000507">
    <property type="protein sequence ID" value="ABL98553.1"/>
    <property type="molecule type" value="Genomic_DNA"/>
</dbReference>
<dbReference type="Proteomes" id="UP000009175">
    <property type="component" value="Chromosome"/>
</dbReference>
<feature type="region of interest" description="Disordered" evidence="1">
    <location>
        <begin position="30"/>
        <end position="98"/>
    </location>
</feature>
<proteinExistence type="predicted"/>
<protein>
    <submittedName>
        <fullName evidence="2">Uncharacterized protein</fullName>
    </submittedName>
</protein>
<dbReference type="STRING" id="326297.Sama_0342"/>
<feature type="compositionally biased region" description="Basic and acidic residues" evidence="1">
    <location>
        <begin position="30"/>
        <end position="48"/>
    </location>
</feature>
<reference evidence="2 3" key="1">
    <citation type="submission" date="2006-12" db="EMBL/GenBank/DDBJ databases">
        <title>Complete sequence of Shewanella amazonensis SB2B.</title>
        <authorList>
            <consortium name="US DOE Joint Genome Institute"/>
            <person name="Copeland A."/>
            <person name="Lucas S."/>
            <person name="Lapidus A."/>
            <person name="Barry K."/>
            <person name="Detter J.C."/>
            <person name="Glavina del Rio T."/>
            <person name="Hammon N."/>
            <person name="Israni S."/>
            <person name="Dalin E."/>
            <person name="Tice H."/>
            <person name="Pitluck S."/>
            <person name="Munk A.C."/>
            <person name="Brettin T."/>
            <person name="Bruce D."/>
            <person name="Han C."/>
            <person name="Tapia R."/>
            <person name="Gilna P."/>
            <person name="Schmutz J."/>
            <person name="Larimer F."/>
            <person name="Land M."/>
            <person name="Hauser L."/>
            <person name="Kyrpides N."/>
            <person name="Mikhailova N."/>
            <person name="Fredrickson J."/>
            <person name="Richardson P."/>
        </authorList>
    </citation>
    <scope>NUCLEOTIDE SEQUENCE [LARGE SCALE GENOMIC DNA]</scope>
    <source>
        <strain evidence="3">ATCC BAA-1098 / SB2B</strain>
    </source>
</reference>
<keyword evidence="3" id="KW-1185">Reference proteome</keyword>
<dbReference type="KEGG" id="saz:Sama_0342"/>
<evidence type="ECO:0000256" key="1">
    <source>
        <dbReference type="SAM" id="MobiDB-lite"/>
    </source>
</evidence>
<sequence>MQEAQEAGMSGLDSIYAMLARPVKATLERSRRVKQLDNDTAIDKDSHEAPQSQLPPDIAHKQGQADDNKGQPKPRESVSKPAVERRARRTGSHIDIEV</sequence>
<evidence type="ECO:0000313" key="2">
    <source>
        <dbReference type="EMBL" id="ABL98553.1"/>
    </source>
</evidence>